<comment type="caution">
    <text evidence="6">The sequence shown here is derived from an EMBL/GenBank/DDBJ whole genome shotgun (WGS) entry which is preliminary data.</text>
</comment>
<evidence type="ECO:0000256" key="4">
    <source>
        <dbReference type="ARBA" id="ARBA00023306"/>
    </source>
</evidence>
<dbReference type="OrthoDB" id="9806226at2"/>
<dbReference type="AlphaFoldDB" id="A0A7C8FLB0"/>
<keyword evidence="3" id="KW-0159">Chromosome partition</keyword>
<sequence length="213" mass="22670">MSESDQTVSDAVVSDAVTPDAAAAAPDAAAQDARPLSARLEAVLLAADRPVDTRSLAAAVAEPEPWVARALAGLQAEYDGPPERGFELRRVAGGWQLYVRAGYEDAVRRLVDERIPPRLSQAALETLAVIAYRQPISRGQISAIRAVNVDGVVRTLVARGLVEPAGVDEATQATLFRTTDLLLAELGVDSLDELPPISNLLPEDPEETDGERD</sequence>
<feature type="region of interest" description="Disordered" evidence="5">
    <location>
        <begin position="194"/>
        <end position="213"/>
    </location>
</feature>
<organism evidence="6 7">
    <name type="scientific">Pseudoclavibacter caeni</name>
    <dbReference type="NCBI Taxonomy" id="908846"/>
    <lineage>
        <taxon>Bacteria</taxon>
        <taxon>Bacillati</taxon>
        <taxon>Actinomycetota</taxon>
        <taxon>Actinomycetes</taxon>
        <taxon>Micrococcales</taxon>
        <taxon>Microbacteriaceae</taxon>
        <taxon>Pseudoclavibacter</taxon>
    </lineage>
</organism>
<dbReference type="Gene3D" id="1.10.10.10">
    <property type="entry name" value="Winged helix-like DNA-binding domain superfamily/Winged helix DNA-binding domain"/>
    <property type="match status" value="2"/>
</dbReference>
<dbReference type="PANTHER" id="PTHR34298:SF2">
    <property type="entry name" value="SEGREGATION AND CONDENSATION PROTEIN B"/>
    <property type="match status" value="1"/>
</dbReference>
<dbReference type="EMBL" id="WBKA01000002">
    <property type="protein sequence ID" value="KAB1633043.1"/>
    <property type="molecule type" value="Genomic_DNA"/>
</dbReference>
<keyword evidence="2" id="KW-0132">Cell division</keyword>
<name>A0A7C8FLB0_9MICO</name>
<keyword evidence="1" id="KW-0963">Cytoplasm</keyword>
<dbReference type="Pfam" id="PF04079">
    <property type="entry name" value="SMC_ScpB"/>
    <property type="match status" value="1"/>
</dbReference>
<dbReference type="InterPro" id="IPR036388">
    <property type="entry name" value="WH-like_DNA-bd_sf"/>
</dbReference>
<dbReference type="PIRSF" id="PIRSF019345">
    <property type="entry name" value="ScpB"/>
    <property type="match status" value="1"/>
</dbReference>
<feature type="compositionally biased region" description="Acidic residues" evidence="5">
    <location>
        <begin position="203"/>
        <end position="213"/>
    </location>
</feature>
<reference evidence="6 7" key="1">
    <citation type="submission" date="2019-09" db="EMBL/GenBank/DDBJ databases">
        <title>Phylogeny of genus Pseudoclavibacter and closely related genus.</title>
        <authorList>
            <person name="Li Y."/>
        </authorList>
    </citation>
    <scope>NUCLEOTIDE SEQUENCE [LARGE SCALE GENOMIC DNA]</scope>
    <source>
        <strain evidence="6 7">JCM 16921</strain>
    </source>
</reference>
<dbReference type="InterPro" id="IPR036390">
    <property type="entry name" value="WH_DNA-bd_sf"/>
</dbReference>
<gene>
    <name evidence="6" type="primary">scpB</name>
    <name evidence="6" type="ORF">F8O02_04135</name>
</gene>
<dbReference type="GO" id="GO:0051301">
    <property type="term" value="P:cell division"/>
    <property type="evidence" value="ECO:0007669"/>
    <property type="project" value="UniProtKB-KW"/>
</dbReference>
<evidence type="ECO:0000256" key="1">
    <source>
        <dbReference type="ARBA" id="ARBA00022490"/>
    </source>
</evidence>
<evidence type="ECO:0000256" key="5">
    <source>
        <dbReference type="SAM" id="MobiDB-lite"/>
    </source>
</evidence>
<dbReference type="GO" id="GO:0051304">
    <property type="term" value="P:chromosome separation"/>
    <property type="evidence" value="ECO:0007669"/>
    <property type="project" value="InterPro"/>
</dbReference>
<dbReference type="Proteomes" id="UP000481339">
    <property type="component" value="Unassembled WGS sequence"/>
</dbReference>
<evidence type="ECO:0000313" key="7">
    <source>
        <dbReference type="Proteomes" id="UP000481339"/>
    </source>
</evidence>
<keyword evidence="4" id="KW-0131">Cell cycle</keyword>
<evidence type="ECO:0000313" key="6">
    <source>
        <dbReference type="EMBL" id="KAB1633043.1"/>
    </source>
</evidence>
<dbReference type="RefSeq" id="WP_158035965.1">
    <property type="nucleotide sequence ID" value="NZ_BAAAZV010000003.1"/>
</dbReference>
<dbReference type="SUPFAM" id="SSF46785">
    <property type="entry name" value="Winged helix' DNA-binding domain"/>
    <property type="match status" value="2"/>
</dbReference>
<proteinExistence type="predicted"/>
<dbReference type="InterPro" id="IPR005234">
    <property type="entry name" value="ScpB_csome_segregation"/>
</dbReference>
<keyword evidence="7" id="KW-1185">Reference proteome</keyword>
<dbReference type="NCBIfam" id="TIGR00281">
    <property type="entry name" value="SMC-Scp complex subunit ScpB"/>
    <property type="match status" value="1"/>
</dbReference>
<evidence type="ECO:0000256" key="2">
    <source>
        <dbReference type="ARBA" id="ARBA00022618"/>
    </source>
</evidence>
<evidence type="ECO:0000256" key="3">
    <source>
        <dbReference type="ARBA" id="ARBA00022829"/>
    </source>
</evidence>
<accession>A0A7C8FLB0</accession>
<dbReference type="PANTHER" id="PTHR34298">
    <property type="entry name" value="SEGREGATION AND CONDENSATION PROTEIN B"/>
    <property type="match status" value="1"/>
</dbReference>
<protein>
    <submittedName>
        <fullName evidence="6">SMC-Scp complex subunit ScpB</fullName>
    </submittedName>
</protein>